<dbReference type="Proteomes" id="UP000032930">
    <property type="component" value="Plasmid megaplasmid"/>
</dbReference>
<dbReference type="RefSeq" id="WP_155399214.1">
    <property type="nucleotide sequence ID" value="NZ_CAWMEF010000003.1"/>
</dbReference>
<evidence type="ECO:0000313" key="2">
    <source>
        <dbReference type="Proteomes" id="UP000032930"/>
    </source>
</evidence>
<proteinExistence type="predicted"/>
<accession>A0A0B6XEC3</accession>
<evidence type="ECO:0000313" key="1">
    <source>
        <dbReference type="EMBL" id="CDM92197.1"/>
    </source>
</evidence>
<dbReference type="EMBL" id="FO818638">
    <property type="protein sequence ID" value="CDM92197.1"/>
    <property type="molecule type" value="Genomic_DNA"/>
</dbReference>
<reference evidence="1 2" key="1">
    <citation type="submission" date="2014-02" db="EMBL/GenBank/DDBJ databases">
        <authorList>
            <person name="Genoscope - CEA"/>
        </authorList>
    </citation>
    <scope>NUCLEOTIDE SEQUENCE [LARGE SCALE GENOMIC DNA]</scope>
    <source>
        <strain evidence="1 2">CS03</strain>
        <plasmid evidence="2">Plasmid</plasmid>
    </source>
</reference>
<dbReference type="AlphaFoldDB" id="A0A0B6XEC3"/>
<gene>
    <name evidence="1" type="ORF">XBW1_mp0078</name>
</gene>
<organism evidence="1 2">
    <name type="scientific">Xenorhabdus bovienii</name>
    <name type="common">Xenorhabdus nematophila subsp. bovienii</name>
    <dbReference type="NCBI Taxonomy" id="40576"/>
    <lineage>
        <taxon>Bacteria</taxon>
        <taxon>Pseudomonadati</taxon>
        <taxon>Pseudomonadota</taxon>
        <taxon>Gammaproteobacteria</taxon>
        <taxon>Enterobacterales</taxon>
        <taxon>Morganellaceae</taxon>
        <taxon>Xenorhabdus</taxon>
    </lineage>
</organism>
<name>A0A0B6XEC3_XENBV</name>
<protein>
    <submittedName>
        <fullName evidence="1">Uncharacterized protein</fullName>
    </submittedName>
</protein>
<sequence>MLTIPILNGYCNGAVVNPTVGIATPITITATQALKRLFLCQSLAYLNYGGLGGATERLVGFCSGRLLQPCSARHQLEIATSTVVIKITTTERLQSWSMMIIAYT</sequence>
<dbReference type="KEGG" id="xbv:XBW1_mp0078"/>